<gene>
    <name evidence="1" type="ORF">AMECASPLE_028464</name>
</gene>
<sequence>MCGGGGSECHASLINSKTVNLSVQNGENMRNHCSRLNQHGGNSSPWKLYLREFSPARCRCGLRLVYESSDLLASDRIPAFKLFREWPCGASPDMRLRCIVPGDTLEMATRVGFLWLL</sequence>
<evidence type="ECO:0000313" key="1">
    <source>
        <dbReference type="EMBL" id="MEQ2312205.1"/>
    </source>
</evidence>
<protein>
    <submittedName>
        <fullName evidence="1">Uncharacterized protein</fullName>
    </submittedName>
</protein>
<keyword evidence="2" id="KW-1185">Reference proteome</keyword>
<organism evidence="1 2">
    <name type="scientific">Ameca splendens</name>
    <dbReference type="NCBI Taxonomy" id="208324"/>
    <lineage>
        <taxon>Eukaryota</taxon>
        <taxon>Metazoa</taxon>
        <taxon>Chordata</taxon>
        <taxon>Craniata</taxon>
        <taxon>Vertebrata</taxon>
        <taxon>Euteleostomi</taxon>
        <taxon>Actinopterygii</taxon>
        <taxon>Neopterygii</taxon>
        <taxon>Teleostei</taxon>
        <taxon>Neoteleostei</taxon>
        <taxon>Acanthomorphata</taxon>
        <taxon>Ovalentaria</taxon>
        <taxon>Atherinomorphae</taxon>
        <taxon>Cyprinodontiformes</taxon>
        <taxon>Goodeidae</taxon>
        <taxon>Ameca</taxon>
    </lineage>
</organism>
<reference evidence="1 2" key="1">
    <citation type="submission" date="2021-06" db="EMBL/GenBank/DDBJ databases">
        <authorList>
            <person name="Palmer J.M."/>
        </authorList>
    </citation>
    <scope>NUCLEOTIDE SEQUENCE [LARGE SCALE GENOMIC DNA]</scope>
    <source>
        <strain evidence="1 2">AS_MEX2019</strain>
        <tissue evidence="1">Muscle</tissue>
    </source>
</reference>
<dbReference type="EMBL" id="JAHRIP010078371">
    <property type="protein sequence ID" value="MEQ2312205.1"/>
    <property type="molecule type" value="Genomic_DNA"/>
</dbReference>
<accession>A0ABV1A198</accession>
<dbReference type="Proteomes" id="UP001469553">
    <property type="component" value="Unassembled WGS sequence"/>
</dbReference>
<comment type="caution">
    <text evidence="1">The sequence shown here is derived from an EMBL/GenBank/DDBJ whole genome shotgun (WGS) entry which is preliminary data.</text>
</comment>
<name>A0ABV1A198_9TELE</name>
<evidence type="ECO:0000313" key="2">
    <source>
        <dbReference type="Proteomes" id="UP001469553"/>
    </source>
</evidence>
<proteinExistence type="predicted"/>